<protein>
    <submittedName>
        <fullName evidence="1">Uncharacterized protein</fullName>
    </submittedName>
</protein>
<dbReference type="RefSeq" id="WP_139372997.1">
    <property type="nucleotide sequence ID" value="NZ_FUYE01000001.1"/>
</dbReference>
<evidence type="ECO:0000313" key="2">
    <source>
        <dbReference type="Proteomes" id="UP000190774"/>
    </source>
</evidence>
<evidence type="ECO:0000313" key="1">
    <source>
        <dbReference type="EMBL" id="SKA77161.1"/>
    </source>
</evidence>
<reference evidence="2" key="1">
    <citation type="submission" date="2017-02" db="EMBL/GenBank/DDBJ databases">
        <authorList>
            <person name="Varghese N."/>
            <person name="Submissions S."/>
        </authorList>
    </citation>
    <scope>NUCLEOTIDE SEQUENCE [LARGE SCALE GENOMIC DNA]</scope>
    <source>
        <strain evidence="2">ATCC 700200</strain>
    </source>
</reference>
<dbReference type="AlphaFoldDB" id="A0A1T4WKJ2"/>
<proteinExistence type="predicted"/>
<dbReference type="Proteomes" id="UP000190774">
    <property type="component" value="Unassembled WGS sequence"/>
</dbReference>
<accession>A0A1T4WKJ2</accession>
<keyword evidence="2" id="KW-1185">Reference proteome</keyword>
<name>A0A1T4WKJ2_9BACT</name>
<dbReference type="STRING" id="48467.SAMN02745166_00328"/>
<sequence length="253" mass="28379">MINWIKKKKEESFLRKWLKLALNDPIIKQILKVDKAVFSIADPVSILSIEKPGKMLLGQYSGDWPKIKGASPDCLFNIGKLANSIVEEGVTISAVIVSKRVIGFLFTPIANSFYNLTKLVCFYPSNEATLLSSGSVSIPKNFPSWLPEEDWTPGEVDNNYYLPGKYENADICELFRWFHTLHHQEYLLTRPGIEDEIQLHNANFLTIGQDDCGNLLALSSSSSSNLVLINHSSLKAITIDGGIRVFLTKNNFQ</sequence>
<gene>
    <name evidence="1" type="ORF">SAMN02745166_00328</name>
</gene>
<organism evidence="1 2">
    <name type="scientific">Prosthecobacter debontii</name>
    <dbReference type="NCBI Taxonomy" id="48467"/>
    <lineage>
        <taxon>Bacteria</taxon>
        <taxon>Pseudomonadati</taxon>
        <taxon>Verrucomicrobiota</taxon>
        <taxon>Verrucomicrobiia</taxon>
        <taxon>Verrucomicrobiales</taxon>
        <taxon>Verrucomicrobiaceae</taxon>
        <taxon>Prosthecobacter</taxon>
    </lineage>
</organism>
<dbReference type="EMBL" id="FUYE01000001">
    <property type="protein sequence ID" value="SKA77161.1"/>
    <property type="molecule type" value="Genomic_DNA"/>
</dbReference>